<dbReference type="Pfam" id="PF13432">
    <property type="entry name" value="TPR_16"/>
    <property type="match status" value="2"/>
</dbReference>
<evidence type="ECO:0000313" key="3">
    <source>
        <dbReference type="EMBL" id="KLU02439.1"/>
    </source>
</evidence>
<protein>
    <submittedName>
        <fullName evidence="3">Uncharacterized protein</fullName>
    </submittedName>
</protein>
<dbReference type="Gene3D" id="1.25.40.10">
    <property type="entry name" value="Tetratricopeptide repeat domain"/>
    <property type="match status" value="1"/>
</dbReference>
<dbReference type="AlphaFoldDB" id="A0A0J1EAC0"/>
<keyword evidence="1" id="KW-0677">Repeat</keyword>
<dbReference type="Proteomes" id="UP000036367">
    <property type="component" value="Unassembled WGS sequence"/>
</dbReference>
<keyword evidence="4" id="KW-1185">Reference proteome</keyword>
<evidence type="ECO:0000313" key="4">
    <source>
        <dbReference type="Proteomes" id="UP000036367"/>
    </source>
</evidence>
<evidence type="ECO:0000256" key="2">
    <source>
        <dbReference type="ARBA" id="ARBA00022803"/>
    </source>
</evidence>
<organism evidence="3 4">
    <name type="scientific">Rhodopirellula islandica</name>
    <dbReference type="NCBI Taxonomy" id="595434"/>
    <lineage>
        <taxon>Bacteria</taxon>
        <taxon>Pseudomonadati</taxon>
        <taxon>Planctomycetota</taxon>
        <taxon>Planctomycetia</taxon>
        <taxon>Pirellulales</taxon>
        <taxon>Pirellulaceae</taxon>
        <taxon>Rhodopirellula</taxon>
    </lineage>
</organism>
<dbReference type="PATRIC" id="fig|595434.4.peg.5230"/>
<keyword evidence="2" id="KW-0802">TPR repeat</keyword>
<dbReference type="EMBL" id="LECT01000044">
    <property type="protein sequence ID" value="KLU02439.1"/>
    <property type="molecule type" value="Genomic_DNA"/>
</dbReference>
<evidence type="ECO:0000256" key="1">
    <source>
        <dbReference type="ARBA" id="ARBA00022737"/>
    </source>
</evidence>
<gene>
    <name evidence="3" type="ORF">RISK_005505</name>
</gene>
<dbReference type="PANTHER" id="PTHR45586">
    <property type="entry name" value="TPR REPEAT-CONTAINING PROTEIN PA4667"/>
    <property type="match status" value="1"/>
</dbReference>
<proteinExistence type="predicted"/>
<dbReference type="InterPro" id="IPR051012">
    <property type="entry name" value="CellSynth/LPSAsmb/PSIAsmb"/>
</dbReference>
<name>A0A0J1EAC0_RHOIS</name>
<dbReference type="SUPFAM" id="SSF48452">
    <property type="entry name" value="TPR-like"/>
    <property type="match status" value="1"/>
</dbReference>
<dbReference type="InterPro" id="IPR011990">
    <property type="entry name" value="TPR-like_helical_dom_sf"/>
</dbReference>
<comment type="caution">
    <text evidence="3">The sequence shown here is derived from an EMBL/GenBank/DDBJ whole genome shotgun (WGS) entry which is preliminary data.</text>
</comment>
<dbReference type="PANTHER" id="PTHR45586:SF1">
    <property type="entry name" value="LIPOPOLYSACCHARIDE ASSEMBLY PROTEIN B"/>
    <property type="match status" value="1"/>
</dbReference>
<dbReference type="STRING" id="595434.RISK_005505"/>
<reference evidence="3" key="1">
    <citation type="submission" date="2015-05" db="EMBL/GenBank/DDBJ databases">
        <title>Permanent draft genome of Rhodopirellula islandicus K833.</title>
        <authorList>
            <person name="Kizina J."/>
            <person name="Richter M."/>
            <person name="Glockner F.O."/>
            <person name="Harder J."/>
        </authorList>
    </citation>
    <scope>NUCLEOTIDE SEQUENCE [LARGE SCALE GENOMIC DNA]</scope>
    <source>
        <strain evidence="3">K833</strain>
    </source>
</reference>
<sequence length="401" mass="45312">MAGLLIALMLPSRLHWHRYETHLRNTNYAAATRSLESAERWWASTASVTLANANILAQQGYDDRAMAAIVAAENIGADPAVAAAMKSRLKWQSGNLDSRAQRYDAPDLTPDDFAAIAMGYIVRGNEADAAKVTRAWQQRDPQDASADVIASLIAQNREDVEQADKRLRDAIRKNPEHVTARFELAQHQYAQRNFDAALAGFESVIATLSPHVPAGDRVSINGEQLHASQFIRALILQEQGRIEEAEDQFKGLLENFEDDFAIRYSLANMHALHGQGDQILETLKPILGRFPDDISLNYLMATGETLRGNVSQANDWINKYLKARRQLNQLLEAERKRGNRPPDPEFYMQLAETYLRFKWDDAKPWLDLAASLQPRSPRVRRGYQQFYENSGNFEQAARYSN</sequence>
<accession>A0A0J1EAC0</accession>